<evidence type="ECO:0000313" key="2">
    <source>
        <dbReference type="Proteomes" id="UP000439903"/>
    </source>
</evidence>
<reference evidence="1 2" key="1">
    <citation type="journal article" date="2019" name="Environ. Microbiol.">
        <title>At the nexus of three kingdoms: the genome of the mycorrhizal fungus Gigaspora margarita provides insights into plant, endobacterial and fungal interactions.</title>
        <authorList>
            <person name="Venice F."/>
            <person name="Ghignone S."/>
            <person name="Salvioli di Fossalunga A."/>
            <person name="Amselem J."/>
            <person name="Novero M."/>
            <person name="Xianan X."/>
            <person name="Sedzielewska Toro K."/>
            <person name="Morin E."/>
            <person name="Lipzen A."/>
            <person name="Grigoriev I.V."/>
            <person name="Henrissat B."/>
            <person name="Martin F.M."/>
            <person name="Bonfante P."/>
        </authorList>
    </citation>
    <scope>NUCLEOTIDE SEQUENCE [LARGE SCALE GENOMIC DNA]</scope>
    <source>
        <strain evidence="1 2">BEG34</strain>
    </source>
</reference>
<gene>
    <name evidence="1" type="ORF">F8M41_014640</name>
</gene>
<protein>
    <submittedName>
        <fullName evidence="1">Uncharacterized protein</fullName>
    </submittedName>
</protein>
<accession>A0A8H4ENQ8</accession>
<evidence type="ECO:0000313" key="1">
    <source>
        <dbReference type="EMBL" id="KAF0525304.1"/>
    </source>
</evidence>
<dbReference type="AlphaFoldDB" id="A0A8H4ENQ8"/>
<organism evidence="1 2">
    <name type="scientific">Gigaspora margarita</name>
    <dbReference type="NCBI Taxonomy" id="4874"/>
    <lineage>
        <taxon>Eukaryota</taxon>
        <taxon>Fungi</taxon>
        <taxon>Fungi incertae sedis</taxon>
        <taxon>Mucoromycota</taxon>
        <taxon>Glomeromycotina</taxon>
        <taxon>Glomeromycetes</taxon>
        <taxon>Diversisporales</taxon>
        <taxon>Gigasporaceae</taxon>
        <taxon>Gigaspora</taxon>
    </lineage>
</organism>
<name>A0A8H4ENQ8_GIGMA</name>
<comment type="caution">
    <text evidence="1">The sequence shown here is derived from an EMBL/GenBank/DDBJ whole genome shotgun (WGS) entry which is preliminary data.</text>
</comment>
<dbReference type="Proteomes" id="UP000439903">
    <property type="component" value="Unassembled WGS sequence"/>
</dbReference>
<dbReference type="EMBL" id="WTPW01000301">
    <property type="protein sequence ID" value="KAF0525304.1"/>
    <property type="molecule type" value="Genomic_DNA"/>
</dbReference>
<keyword evidence="2" id="KW-1185">Reference proteome</keyword>
<sequence>MKSQDKTEDKYINLWISSLESISEDKQLPHFCRRRAKSLLNDSKKTKYSKINKSTRQVHKTLAPSTLLISIIISPRIQNSNNIFIQNIWDRLNKKLKNNPKYRHN</sequence>
<proteinExistence type="predicted"/>